<dbReference type="Gene3D" id="2.40.30.10">
    <property type="entry name" value="Translation factors"/>
    <property type="match status" value="1"/>
</dbReference>
<dbReference type="InterPro" id="IPR023173">
    <property type="entry name" value="NADPH_Cyt_P450_Rdtase_alpha"/>
</dbReference>
<dbReference type="FunFam" id="3.40.50.360:FF:000015">
    <property type="entry name" value="NADPH-dependent diflavin oxidoreductase 1"/>
    <property type="match status" value="1"/>
</dbReference>
<keyword evidence="14" id="KW-1185">Reference proteome</keyword>
<evidence type="ECO:0000256" key="3">
    <source>
        <dbReference type="ARBA" id="ARBA00004496"/>
    </source>
</evidence>
<evidence type="ECO:0000256" key="6">
    <source>
        <dbReference type="ARBA" id="ARBA00022643"/>
    </source>
</evidence>
<keyword evidence="9 10" id="KW-0560">Oxidoreductase</keyword>
<dbReference type="SUPFAM" id="SSF63380">
    <property type="entry name" value="Riboflavin synthase domain-like"/>
    <property type="match status" value="1"/>
</dbReference>
<dbReference type="AlphaFoldDB" id="A0A921ZE60"/>
<dbReference type="PANTHER" id="PTHR19384:SF10">
    <property type="entry name" value="NADPH-DEPENDENT DIFLAVIN OXIDOREDUCTASE 1"/>
    <property type="match status" value="1"/>
</dbReference>
<dbReference type="Pfam" id="PF00258">
    <property type="entry name" value="Flavodoxin_1"/>
    <property type="match status" value="1"/>
</dbReference>
<comment type="similarity">
    <text evidence="10">In the C-terminal section; belongs to the flavoprotein pyridine nucleotide cytochrome reductase family.</text>
</comment>
<evidence type="ECO:0000259" key="11">
    <source>
        <dbReference type="PROSITE" id="PS50902"/>
    </source>
</evidence>
<dbReference type="HAMAP" id="MF_03178">
    <property type="entry name" value="NDOR1"/>
    <property type="match status" value="1"/>
</dbReference>
<dbReference type="InterPro" id="IPR017938">
    <property type="entry name" value="Riboflavin_synthase-like_b-brl"/>
</dbReference>
<dbReference type="InterPro" id="IPR001709">
    <property type="entry name" value="Flavoprot_Pyr_Nucl_cyt_Rdtase"/>
</dbReference>
<dbReference type="SUPFAM" id="SSF52343">
    <property type="entry name" value="Ferredoxin reductase-like, C-terminal NADP-linked domain"/>
    <property type="match status" value="1"/>
</dbReference>
<organism evidence="13 14">
    <name type="scientific">Manduca sexta</name>
    <name type="common">Tobacco hawkmoth</name>
    <name type="synonym">Tobacco hornworm</name>
    <dbReference type="NCBI Taxonomy" id="7130"/>
    <lineage>
        <taxon>Eukaryota</taxon>
        <taxon>Metazoa</taxon>
        <taxon>Ecdysozoa</taxon>
        <taxon>Arthropoda</taxon>
        <taxon>Hexapoda</taxon>
        <taxon>Insecta</taxon>
        <taxon>Pterygota</taxon>
        <taxon>Neoptera</taxon>
        <taxon>Endopterygota</taxon>
        <taxon>Lepidoptera</taxon>
        <taxon>Glossata</taxon>
        <taxon>Ditrysia</taxon>
        <taxon>Bombycoidea</taxon>
        <taxon>Sphingidae</taxon>
        <taxon>Sphinginae</taxon>
        <taxon>Sphingini</taxon>
        <taxon>Manduca</taxon>
    </lineage>
</organism>
<dbReference type="GO" id="GO:0005829">
    <property type="term" value="C:cytosol"/>
    <property type="evidence" value="ECO:0007669"/>
    <property type="project" value="TreeGrafter"/>
</dbReference>
<dbReference type="InterPro" id="IPR029039">
    <property type="entry name" value="Flavoprotein-like_sf"/>
</dbReference>
<dbReference type="Gene3D" id="3.40.50.80">
    <property type="entry name" value="Nucleotide-binding domain of ferredoxin-NADP reductase (FNR) module"/>
    <property type="match status" value="1"/>
</dbReference>
<feature type="binding site" evidence="10">
    <location>
        <position position="459"/>
    </location>
    <ligand>
        <name>NADP(+)</name>
        <dbReference type="ChEBI" id="CHEBI:58349"/>
    </ligand>
</feature>
<dbReference type="PROSITE" id="PS50902">
    <property type="entry name" value="FLAVODOXIN_LIKE"/>
    <property type="match status" value="1"/>
</dbReference>
<feature type="domain" description="Flavodoxin-like" evidence="11">
    <location>
        <begin position="7"/>
        <end position="151"/>
    </location>
</feature>
<evidence type="ECO:0000256" key="8">
    <source>
        <dbReference type="ARBA" id="ARBA00022857"/>
    </source>
</evidence>
<keyword evidence="6 10" id="KW-0288">FMN</keyword>
<feature type="binding site" evidence="10">
    <location>
        <begin position="60"/>
        <end position="63"/>
    </location>
    <ligand>
        <name>FMN</name>
        <dbReference type="ChEBI" id="CHEBI:58210"/>
    </ligand>
</feature>
<evidence type="ECO:0000256" key="1">
    <source>
        <dbReference type="ARBA" id="ARBA00001917"/>
    </source>
</evidence>
<comment type="similarity">
    <text evidence="10">In the N-terminal section; belongs to the flavodoxin family.</text>
</comment>
<comment type="subcellular location">
    <subcellularLocation>
        <location evidence="3 10">Cytoplasm</location>
    </subcellularLocation>
</comment>
<feature type="domain" description="FAD-binding FR-type" evidence="12">
    <location>
        <begin position="203"/>
        <end position="446"/>
    </location>
</feature>
<sequence>MIVSKRLLVLYGSQTFTGQEIAERIWRMTKALGFRGPVLAMDDYPISQLIHEEYVIFVCSTTGRGVEPDNMGHFWKFLLRANLPSNSLVKLKYGVLGLGDSSYAQFNFAGKKLHRRLKQLGATPLLDIGLCDYQHDLGHDGVMSPWVKEFFNILKRYFPELDLNINSDFVPRWKVSLLRDVEPEKKISDYPDIYFAKGNESVVKAVPLKITSNERTTDTSHFQDVRLIKLRSDAADMNYKPGDVFNIRPRNSKEDIDDLFGIFETHKLDILPHHRLLVEEYHDDMPVPDYLKPPLTLYEIAEQYWDLRCYPSQYVFSLLAIVSEDKLEKEKCLELSSPEGQEEWLNYCRRPKRTALEVLHDFHKSASKLTIEILFELFPTIKPRSFSIASSALPSNGHDIDLLVAVVEYRTKLKKPRLGLASNWLKDLKIGSLVYGWIKPGTFMFPGNDTPYIMVGPGTGLAPFRSVLQERITLDQATSDSMHLFFGCRYHDKDFHCKEELEGMVDTGKLSLYTAFSRDQDNKVYVQHRIKEHAEELWRILNSENGYIFLSGSSKSMPDNVRDAFIEEVLCKHGGLSLDEAKQRMKELENKRRYQTETW</sequence>
<comment type="function">
    <text evidence="10">NADPH-dependent reductase which is a central component of the cytosolic iron-sulfur (Fe-S) protein assembly (CIA) machinery. Transfers electrons from NADPH via its FAD and FMN prosthetic groups to the [2Fe-2S] cluster of the anamorsin/DRE2 homolog, another key component of the CIA machinery. In turn, this reduced cluster provides electrons for assembly of cytosolic iron-sulfur cluster proteins.</text>
</comment>
<keyword evidence="5 10" id="KW-0285">Flavoprotein</keyword>
<gene>
    <name evidence="13" type="ORF">O3G_MSEX009361</name>
</gene>
<evidence type="ECO:0000313" key="13">
    <source>
        <dbReference type="EMBL" id="KAG6455741.1"/>
    </source>
</evidence>
<dbReference type="Pfam" id="PF00175">
    <property type="entry name" value="NAD_binding_1"/>
    <property type="match status" value="1"/>
</dbReference>
<feature type="binding site" evidence="10">
    <location>
        <begin position="523"/>
        <end position="527"/>
    </location>
    <ligand>
        <name>NADP(+)</name>
        <dbReference type="ChEBI" id="CHEBI:58349"/>
    </ligand>
</feature>
<dbReference type="PRINTS" id="PR00371">
    <property type="entry name" value="FPNCR"/>
</dbReference>
<comment type="cofactor">
    <cofactor evidence="2 10">
        <name>FAD</name>
        <dbReference type="ChEBI" id="CHEBI:57692"/>
    </cofactor>
</comment>
<evidence type="ECO:0000256" key="9">
    <source>
        <dbReference type="ARBA" id="ARBA00023002"/>
    </source>
</evidence>
<dbReference type="PROSITE" id="PS51384">
    <property type="entry name" value="FAD_FR"/>
    <property type="match status" value="1"/>
</dbReference>
<evidence type="ECO:0000256" key="7">
    <source>
        <dbReference type="ARBA" id="ARBA00022827"/>
    </source>
</evidence>
<dbReference type="GO" id="GO:0160246">
    <property type="term" value="F:NADPH-iron-sulfur [2Fe-2S] protein oxidoreductase activity"/>
    <property type="evidence" value="ECO:0007669"/>
    <property type="project" value="InterPro"/>
</dbReference>
<evidence type="ECO:0000256" key="4">
    <source>
        <dbReference type="ARBA" id="ARBA00022490"/>
    </source>
</evidence>
<proteinExistence type="inferred from homology"/>
<comment type="cofactor">
    <cofactor evidence="1 10">
        <name>FMN</name>
        <dbReference type="ChEBI" id="CHEBI:58210"/>
    </cofactor>
</comment>
<dbReference type="Pfam" id="PF00667">
    <property type="entry name" value="FAD_binding_1"/>
    <property type="match status" value="1"/>
</dbReference>
<keyword evidence="4 10" id="KW-0963">Cytoplasm</keyword>
<dbReference type="Gene3D" id="3.40.50.360">
    <property type="match status" value="1"/>
</dbReference>
<feature type="binding site" evidence="10">
    <location>
        <position position="599"/>
    </location>
    <ligand>
        <name>FAD</name>
        <dbReference type="ChEBI" id="CHEBI:57692"/>
    </ligand>
</feature>
<feature type="binding site" evidence="10">
    <location>
        <begin position="517"/>
        <end position="518"/>
    </location>
    <ligand>
        <name>NADP(+)</name>
        <dbReference type="ChEBI" id="CHEBI:58349"/>
    </ligand>
</feature>
<dbReference type="InterPro" id="IPR001094">
    <property type="entry name" value="Flavdoxin-like"/>
</dbReference>
<evidence type="ECO:0000256" key="10">
    <source>
        <dbReference type="HAMAP-Rule" id="MF_03178"/>
    </source>
</evidence>
<dbReference type="GO" id="GO:0005634">
    <property type="term" value="C:nucleus"/>
    <property type="evidence" value="ECO:0007669"/>
    <property type="project" value="UniProtKB-ARBA"/>
</dbReference>
<keyword evidence="7 10" id="KW-0274">FAD</keyword>
<dbReference type="InterPro" id="IPR008254">
    <property type="entry name" value="Flavodoxin/NO_synth"/>
</dbReference>
<feature type="binding site" evidence="10">
    <location>
        <begin position="384"/>
        <end position="387"/>
    </location>
    <ligand>
        <name>FAD</name>
        <dbReference type="ChEBI" id="CHEBI:57692"/>
    </ligand>
</feature>
<dbReference type="Gene3D" id="1.20.990.10">
    <property type="entry name" value="NADPH-cytochrome p450 Reductase, Chain A, domain 3"/>
    <property type="match status" value="1"/>
</dbReference>
<dbReference type="FunFam" id="3.40.50.80:FF:000030">
    <property type="entry name" value="NADPH-dependent diflavin oxidoreductase 1"/>
    <property type="match status" value="1"/>
</dbReference>
<dbReference type="GO" id="GO:0050661">
    <property type="term" value="F:NADP binding"/>
    <property type="evidence" value="ECO:0007669"/>
    <property type="project" value="UniProtKB-UniRule"/>
</dbReference>
<reference evidence="13" key="2">
    <citation type="submission" date="2020-12" db="EMBL/GenBank/DDBJ databases">
        <authorList>
            <person name="Kanost M."/>
        </authorList>
    </citation>
    <scope>NUCLEOTIDE SEQUENCE</scope>
</reference>
<reference evidence="13" key="1">
    <citation type="journal article" date="2016" name="Insect Biochem. Mol. Biol.">
        <title>Multifaceted biological insights from a draft genome sequence of the tobacco hornworm moth, Manduca sexta.</title>
        <authorList>
            <person name="Kanost M.R."/>
            <person name="Arrese E.L."/>
            <person name="Cao X."/>
            <person name="Chen Y.R."/>
            <person name="Chellapilla S."/>
            <person name="Goldsmith M.R."/>
            <person name="Grosse-Wilde E."/>
            <person name="Heckel D.G."/>
            <person name="Herndon N."/>
            <person name="Jiang H."/>
            <person name="Papanicolaou A."/>
            <person name="Qu J."/>
            <person name="Soulages J.L."/>
            <person name="Vogel H."/>
            <person name="Walters J."/>
            <person name="Waterhouse R.M."/>
            <person name="Ahn S.J."/>
            <person name="Almeida F.C."/>
            <person name="An C."/>
            <person name="Aqrawi P."/>
            <person name="Bretschneider A."/>
            <person name="Bryant W.B."/>
            <person name="Bucks S."/>
            <person name="Chao H."/>
            <person name="Chevignon G."/>
            <person name="Christen J.M."/>
            <person name="Clarke D.F."/>
            <person name="Dittmer N.T."/>
            <person name="Ferguson L.C.F."/>
            <person name="Garavelou S."/>
            <person name="Gordon K.H.J."/>
            <person name="Gunaratna R.T."/>
            <person name="Han Y."/>
            <person name="Hauser F."/>
            <person name="He Y."/>
            <person name="Heidel-Fischer H."/>
            <person name="Hirsh A."/>
            <person name="Hu Y."/>
            <person name="Jiang H."/>
            <person name="Kalra D."/>
            <person name="Klinner C."/>
            <person name="Konig C."/>
            <person name="Kovar C."/>
            <person name="Kroll A.R."/>
            <person name="Kuwar S.S."/>
            <person name="Lee S.L."/>
            <person name="Lehman R."/>
            <person name="Li K."/>
            <person name="Li Z."/>
            <person name="Liang H."/>
            <person name="Lovelace S."/>
            <person name="Lu Z."/>
            <person name="Mansfield J.H."/>
            <person name="McCulloch K.J."/>
            <person name="Mathew T."/>
            <person name="Morton B."/>
            <person name="Muzny D.M."/>
            <person name="Neunemann D."/>
            <person name="Ongeri F."/>
            <person name="Pauchet Y."/>
            <person name="Pu L.L."/>
            <person name="Pyrousis I."/>
            <person name="Rao X.J."/>
            <person name="Redding A."/>
            <person name="Roesel C."/>
            <person name="Sanchez-Gracia A."/>
            <person name="Schaack S."/>
            <person name="Shukla A."/>
            <person name="Tetreau G."/>
            <person name="Wang Y."/>
            <person name="Xiong G.H."/>
            <person name="Traut W."/>
            <person name="Walsh T.K."/>
            <person name="Worley K.C."/>
            <person name="Wu D."/>
            <person name="Wu W."/>
            <person name="Wu Y.Q."/>
            <person name="Zhang X."/>
            <person name="Zou Z."/>
            <person name="Zucker H."/>
            <person name="Briscoe A.D."/>
            <person name="Burmester T."/>
            <person name="Clem R.J."/>
            <person name="Feyereisen R."/>
            <person name="Grimmelikhuijzen C.J.P."/>
            <person name="Hamodrakas S.J."/>
            <person name="Hansson B.S."/>
            <person name="Huguet E."/>
            <person name="Jermiin L.S."/>
            <person name="Lan Q."/>
            <person name="Lehman H.K."/>
            <person name="Lorenzen M."/>
            <person name="Merzendorfer H."/>
            <person name="Michalopoulos I."/>
            <person name="Morton D.B."/>
            <person name="Muthukrishnan S."/>
            <person name="Oakeshott J.G."/>
            <person name="Palmer W."/>
            <person name="Park Y."/>
            <person name="Passarelli A.L."/>
            <person name="Rozas J."/>
            <person name="Schwartz L.M."/>
            <person name="Smith W."/>
            <person name="Southgate A."/>
            <person name="Vilcinskas A."/>
            <person name="Vogt R."/>
            <person name="Wang P."/>
            <person name="Werren J."/>
            <person name="Yu X.Q."/>
            <person name="Zhou J.J."/>
            <person name="Brown S.J."/>
            <person name="Scherer S.E."/>
            <person name="Richards S."/>
            <person name="Blissard G.W."/>
        </authorList>
    </citation>
    <scope>NUCLEOTIDE SEQUENCE</scope>
</reference>
<dbReference type="InterPro" id="IPR017927">
    <property type="entry name" value="FAD-bd_FR_type"/>
</dbReference>
<evidence type="ECO:0000256" key="2">
    <source>
        <dbReference type="ARBA" id="ARBA00001974"/>
    </source>
</evidence>
<dbReference type="GO" id="GO:0010181">
    <property type="term" value="F:FMN binding"/>
    <property type="evidence" value="ECO:0007669"/>
    <property type="project" value="UniProtKB-UniRule"/>
</dbReference>
<evidence type="ECO:0000256" key="5">
    <source>
        <dbReference type="ARBA" id="ARBA00022630"/>
    </source>
</evidence>
<dbReference type="GO" id="GO:0050660">
    <property type="term" value="F:flavin adenine dinucleotide binding"/>
    <property type="evidence" value="ECO:0007669"/>
    <property type="project" value="UniProtKB-UniRule"/>
</dbReference>
<name>A0A921ZE60_MANSE</name>
<dbReference type="InterPro" id="IPR003097">
    <property type="entry name" value="CysJ-like_FAD-binding"/>
</dbReference>
<dbReference type="EMBL" id="JH668497">
    <property type="protein sequence ID" value="KAG6455741.1"/>
    <property type="molecule type" value="Genomic_DNA"/>
</dbReference>
<dbReference type="GO" id="GO:0016226">
    <property type="term" value="P:iron-sulfur cluster assembly"/>
    <property type="evidence" value="ECO:0007669"/>
    <property type="project" value="UniProtKB-UniRule"/>
</dbReference>
<dbReference type="InterPro" id="IPR028879">
    <property type="entry name" value="NDOR1"/>
</dbReference>
<comment type="similarity">
    <text evidence="10">Belongs to the NADPH-dependent diflavin oxidoreductase NDOR1 family.</text>
</comment>
<keyword evidence="8 10" id="KW-0521">NADP</keyword>
<protein>
    <recommendedName>
        <fullName evidence="10">NADPH-dependent diflavin oxidoreductase 1</fullName>
        <ecNumber evidence="10">1.18.1.-</ecNumber>
    </recommendedName>
    <alternativeName>
        <fullName evidence="10">NADPH-dependent FMN and FAD-containing oxidoreductase</fullName>
    </alternativeName>
</protein>
<comment type="caution">
    <text evidence="13">The sequence shown here is derived from an EMBL/GenBank/DDBJ whole genome shotgun (WGS) entry which is preliminary data.</text>
</comment>
<dbReference type="InterPro" id="IPR039261">
    <property type="entry name" value="FNR_nucleotide-bd"/>
</dbReference>
<dbReference type="GO" id="GO:0016651">
    <property type="term" value="F:oxidoreductase activity, acting on NAD(P)H"/>
    <property type="evidence" value="ECO:0007669"/>
    <property type="project" value="UniProtKB-UniRule"/>
</dbReference>
<comment type="caution">
    <text evidence="10">Lacks conserved residue(s) required for the propagation of feature annotation.</text>
</comment>
<dbReference type="PRINTS" id="PR00369">
    <property type="entry name" value="FLAVODOXIN"/>
</dbReference>
<evidence type="ECO:0000313" key="14">
    <source>
        <dbReference type="Proteomes" id="UP000791440"/>
    </source>
</evidence>
<dbReference type="PANTHER" id="PTHR19384">
    <property type="entry name" value="NITRIC OXIDE SYNTHASE-RELATED"/>
    <property type="match status" value="1"/>
</dbReference>
<dbReference type="Proteomes" id="UP000791440">
    <property type="component" value="Unassembled WGS sequence"/>
</dbReference>
<dbReference type="SUPFAM" id="SSF52218">
    <property type="entry name" value="Flavoproteins"/>
    <property type="match status" value="1"/>
</dbReference>
<dbReference type="InterPro" id="IPR001433">
    <property type="entry name" value="OxRdtase_FAD/NAD-bd"/>
</dbReference>
<evidence type="ECO:0000259" key="12">
    <source>
        <dbReference type="PROSITE" id="PS51384"/>
    </source>
</evidence>
<dbReference type="OrthoDB" id="1856718at2759"/>
<comment type="catalytic activity">
    <reaction evidence="10">
        <text>2 oxidized [2Fe-2S]-[protein] + NADPH = 2 reduced [2Fe-2S]-[protein] + NADP(+) + H(+)</text>
        <dbReference type="Rhea" id="RHEA:67716"/>
        <dbReference type="Rhea" id="RHEA-COMP:17327"/>
        <dbReference type="Rhea" id="RHEA-COMP:17328"/>
        <dbReference type="ChEBI" id="CHEBI:15378"/>
        <dbReference type="ChEBI" id="CHEBI:33737"/>
        <dbReference type="ChEBI" id="CHEBI:33738"/>
        <dbReference type="ChEBI" id="CHEBI:57783"/>
        <dbReference type="ChEBI" id="CHEBI:58349"/>
    </reaction>
</comment>
<dbReference type="EC" id="1.18.1.-" evidence="10"/>
<accession>A0A921ZE60</accession>